<accession>A0AAV7W8H7</accession>
<reference evidence="2" key="1">
    <citation type="journal article" date="2022" name="bioRxiv">
        <title>Sequencing and chromosome-scale assembly of the giantPleurodeles waltlgenome.</title>
        <authorList>
            <person name="Brown T."/>
            <person name="Elewa A."/>
            <person name="Iarovenko S."/>
            <person name="Subramanian E."/>
            <person name="Araus A.J."/>
            <person name="Petzold A."/>
            <person name="Susuki M."/>
            <person name="Suzuki K.-i.T."/>
            <person name="Hayashi T."/>
            <person name="Toyoda A."/>
            <person name="Oliveira C."/>
            <person name="Osipova E."/>
            <person name="Leigh N.D."/>
            <person name="Simon A."/>
            <person name="Yun M.H."/>
        </authorList>
    </citation>
    <scope>NUCLEOTIDE SEQUENCE</scope>
    <source>
        <strain evidence="2">20211129_DDA</strain>
        <tissue evidence="2">Liver</tissue>
    </source>
</reference>
<comment type="caution">
    <text evidence="2">The sequence shown here is derived from an EMBL/GenBank/DDBJ whole genome shotgun (WGS) entry which is preliminary data.</text>
</comment>
<evidence type="ECO:0000256" key="1">
    <source>
        <dbReference type="SAM" id="MobiDB-lite"/>
    </source>
</evidence>
<dbReference type="AlphaFoldDB" id="A0AAV7W8H7"/>
<dbReference type="EMBL" id="JANPWB010000002">
    <property type="protein sequence ID" value="KAJ1209111.1"/>
    <property type="molecule type" value="Genomic_DNA"/>
</dbReference>
<gene>
    <name evidence="2" type="ORF">NDU88_004490</name>
</gene>
<name>A0AAV7W8H7_PLEWA</name>
<evidence type="ECO:0000313" key="2">
    <source>
        <dbReference type="EMBL" id="KAJ1209111.1"/>
    </source>
</evidence>
<proteinExistence type="predicted"/>
<sequence length="137" mass="15145">MDPSATQRSEHDPDRYTATPDKNTYREIGNPEGRVSFDSPEGGGYSGSREKEEGLIGTGNPDIRVPEIIKSVEGLCAGETRKEEEDAKRLEHGEKRIDDVKRGDGEPSRRSLERTAPRNTLEATAEGQEGPEKPKPR</sequence>
<evidence type="ECO:0000313" key="3">
    <source>
        <dbReference type="Proteomes" id="UP001066276"/>
    </source>
</evidence>
<protein>
    <submittedName>
        <fullName evidence="2">Uncharacterized protein</fullName>
    </submittedName>
</protein>
<feature type="region of interest" description="Disordered" evidence="1">
    <location>
        <begin position="1"/>
        <end position="62"/>
    </location>
</feature>
<dbReference type="Proteomes" id="UP001066276">
    <property type="component" value="Chromosome 1_2"/>
</dbReference>
<organism evidence="2 3">
    <name type="scientific">Pleurodeles waltl</name>
    <name type="common">Iberian ribbed newt</name>
    <dbReference type="NCBI Taxonomy" id="8319"/>
    <lineage>
        <taxon>Eukaryota</taxon>
        <taxon>Metazoa</taxon>
        <taxon>Chordata</taxon>
        <taxon>Craniata</taxon>
        <taxon>Vertebrata</taxon>
        <taxon>Euteleostomi</taxon>
        <taxon>Amphibia</taxon>
        <taxon>Batrachia</taxon>
        <taxon>Caudata</taxon>
        <taxon>Salamandroidea</taxon>
        <taxon>Salamandridae</taxon>
        <taxon>Pleurodelinae</taxon>
        <taxon>Pleurodeles</taxon>
    </lineage>
</organism>
<feature type="compositionally biased region" description="Basic and acidic residues" evidence="1">
    <location>
        <begin position="79"/>
        <end position="116"/>
    </location>
</feature>
<keyword evidence="3" id="KW-1185">Reference proteome</keyword>
<feature type="region of interest" description="Disordered" evidence="1">
    <location>
        <begin position="78"/>
        <end position="137"/>
    </location>
</feature>